<name>A0A0W1A8Z6_9GAMM</name>
<dbReference type="RefSeq" id="WP_420798167.1">
    <property type="nucleotide sequence ID" value="NZ_LNZB01000045.1"/>
</dbReference>
<keyword evidence="1" id="KW-0677">Repeat</keyword>
<dbReference type="AlphaFoldDB" id="A0A0W1A8Z6"/>
<organism evidence="3 4">
    <name type="scientific">Legionella waltersii</name>
    <dbReference type="NCBI Taxonomy" id="66969"/>
    <lineage>
        <taxon>Bacteria</taxon>
        <taxon>Pseudomonadati</taxon>
        <taxon>Pseudomonadota</taxon>
        <taxon>Gammaproteobacteria</taxon>
        <taxon>Legionellales</taxon>
        <taxon>Legionellaceae</taxon>
        <taxon>Legionella</taxon>
    </lineage>
</organism>
<evidence type="ECO:0000313" key="3">
    <source>
        <dbReference type="EMBL" id="KTD77785.1"/>
    </source>
</evidence>
<dbReference type="PANTHER" id="PTHR22870:SF408">
    <property type="entry name" value="OS09G0560450 PROTEIN"/>
    <property type="match status" value="1"/>
</dbReference>
<dbReference type="Pfam" id="PF00415">
    <property type="entry name" value="RCC1"/>
    <property type="match status" value="5"/>
</dbReference>
<accession>A0A0W1A8Z6</accession>
<dbReference type="PANTHER" id="PTHR22870">
    <property type="entry name" value="REGULATOR OF CHROMOSOME CONDENSATION"/>
    <property type="match status" value="1"/>
</dbReference>
<dbReference type="PROSITE" id="PS50012">
    <property type="entry name" value="RCC1_3"/>
    <property type="match status" value="5"/>
</dbReference>
<dbReference type="SUPFAM" id="SSF50985">
    <property type="entry name" value="RCC1/BLIP-II"/>
    <property type="match status" value="1"/>
</dbReference>
<proteinExistence type="predicted"/>
<keyword evidence="2" id="KW-0175">Coiled coil</keyword>
<evidence type="ECO:0000256" key="2">
    <source>
        <dbReference type="SAM" id="Coils"/>
    </source>
</evidence>
<dbReference type="InterPro" id="IPR000408">
    <property type="entry name" value="Reg_chr_condens"/>
</dbReference>
<dbReference type="Proteomes" id="UP000054729">
    <property type="component" value="Unassembled WGS sequence"/>
</dbReference>
<dbReference type="PRINTS" id="PR00633">
    <property type="entry name" value="RCCNDNSATION"/>
</dbReference>
<dbReference type="EMBL" id="LNZB01000045">
    <property type="protein sequence ID" value="KTD77785.1"/>
    <property type="molecule type" value="Genomic_DNA"/>
</dbReference>
<dbReference type="InterPro" id="IPR051210">
    <property type="entry name" value="Ub_ligase/GEF_domain"/>
</dbReference>
<dbReference type="STRING" id="66969.Lwal_1923"/>
<evidence type="ECO:0000313" key="4">
    <source>
        <dbReference type="Proteomes" id="UP000054729"/>
    </source>
</evidence>
<sequence length="466" mass="50922">LGLGHKNNQSSLQHLEIPKEISSLEGVVTGYCHTLVFGRDSKGKPLFFACGDNSRGQLGLGHENNKSSLQRLVLPKDLNSLKGVAAGALHTLVFGRDNKGKPLLFACGYNEHGQLGLGHNTDQSSLQRLEIPKEISSLEGVAAGAHHTIVFGRDSKGKSLLFACGRNSFGQLGLGHQNNRSSLQRLELPKDINSLEGVVAGAFHTLVFGGDSKGKSLLFACGRNNFGQLGLVDKNDRSSLQSVELPKELNSLEGVIAGAGHSLVFGRDSNKKPLLFACGWNNFGQLGLGDKNDRSSLQSVKLPQDLKSLEGVAAGDYHTLVFGCDSFGEPVLFACGANDYGQLGLKHQNNESSLTVIQKPVICDSEKYRLKMAIESHAQTLSNEFSWFGLKKSPQDKIKILKQLCENLEQVDNANSKQKLREVMSTLLEEHKQTIEEHRNPFRKWCFFSPESPTRTETFLTEKITA</sequence>
<dbReference type="InterPro" id="IPR009091">
    <property type="entry name" value="RCC1/BLIP-II"/>
</dbReference>
<reference evidence="3 4" key="1">
    <citation type="submission" date="2015-11" db="EMBL/GenBank/DDBJ databases">
        <title>Genomic analysis of 38 Legionella species identifies large and diverse effector repertoires.</title>
        <authorList>
            <person name="Burstein D."/>
            <person name="Amaro F."/>
            <person name="Zusman T."/>
            <person name="Lifshitz Z."/>
            <person name="Cohen O."/>
            <person name="Gilbert J.A."/>
            <person name="Pupko T."/>
            <person name="Shuman H.A."/>
            <person name="Segal G."/>
        </authorList>
    </citation>
    <scope>NUCLEOTIDE SEQUENCE [LARGE SCALE GENOMIC DNA]</scope>
    <source>
        <strain evidence="3 4">ATCC 51914</strain>
    </source>
</reference>
<feature type="coiled-coil region" evidence="2">
    <location>
        <begin position="401"/>
        <end position="437"/>
    </location>
</feature>
<comment type="caution">
    <text evidence="3">The sequence shown here is derived from an EMBL/GenBank/DDBJ whole genome shotgun (WGS) entry which is preliminary data.</text>
</comment>
<dbReference type="Gene3D" id="2.130.10.30">
    <property type="entry name" value="Regulator of chromosome condensation 1/beta-lactamase-inhibitor protein II"/>
    <property type="match status" value="2"/>
</dbReference>
<gene>
    <name evidence="3" type="ORF">Lwal_1923</name>
</gene>
<dbReference type="PATRIC" id="fig|66969.6.peg.2093"/>
<keyword evidence="4" id="KW-1185">Reference proteome</keyword>
<protein>
    <submittedName>
        <fullName evidence="3">UVB-resistance protein UVR8</fullName>
    </submittedName>
</protein>
<evidence type="ECO:0000256" key="1">
    <source>
        <dbReference type="ARBA" id="ARBA00022737"/>
    </source>
</evidence>
<feature type="non-terminal residue" evidence="3">
    <location>
        <position position="1"/>
    </location>
</feature>